<keyword evidence="2 8" id="KW-0479">Metal-binding</keyword>
<keyword evidence="5 8" id="KW-0460">Magnesium</keyword>
<dbReference type="GO" id="GO:0046872">
    <property type="term" value="F:metal ion binding"/>
    <property type="evidence" value="ECO:0007669"/>
    <property type="project" value="UniProtKB-UniRule"/>
</dbReference>
<keyword evidence="7 8" id="KW-0238">DNA-binding</keyword>
<dbReference type="PANTHER" id="PTHR34353">
    <property type="entry name" value="CRISPR-ASSOCIATED ENDONUCLEASE CAS1 1"/>
    <property type="match status" value="1"/>
</dbReference>
<evidence type="ECO:0000256" key="6">
    <source>
        <dbReference type="ARBA" id="ARBA00023118"/>
    </source>
</evidence>
<dbReference type="RefSeq" id="WP_032125551.1">
    <property type="nucleotide sequence ID" value="NZ_LN879502.1"/>
</dbReference>
<evidence type="ECO:0000256" key="4">
    <source>
        <dbReference type="ARBA" id="ARBA00022801"/>
    </source>
</evidence>
<dbReference type="InterPro" id="IPR050646">
    <property type="entry name" value="Cas1"/>
</dbReference>
<gene>
    <name evidence="8 9" type="primary">cas1</name>
    <name evidence="9" type="ORF">PNK_1129</name>
</gene>
<protein>
    <recommendedName>
        <fullName evidence="8">CRISPR-associated endonuclease Cas1</fullName>
        <ecNumber evidence="8">3.1.-.-</ecNumber>
    </recommendedName>
</protein>
<comment type="subunit">
    <text evidence="8">Homodimer, forms a heterotetramer with a Cas2 homodimer.</text>
</comment>
<dbReference type="Proteomes" id="UP000069902">
    <property type="component" value="Chromosome cPNK"/>
</dbReference>
<dbReference type="EMBL" id="LN879502">
    <property type="protein sequence ID" value="CUI16746.1"/>
    <property type="molecule type" value="Genomic_DNA"/>
</dbReference>
<keyword evidence="8" id="KW-0464">Manganese</keyword>
<dbReference type="GO" id="GO:0004520">
    <property type="term" value="F:DNA endonuclease activity"/>
    <property type="evidence" value="ECO:0007669"/>
    <property type="project" value="InterPro"/>
</dbReference>
<evidence type="ECO:0000256" key="1">
    <source>
        <dbReference type="ARBA" id="ARBA00022722"/>
    </source>
</evidence>
<keyword evidence="1 8" id="KW-0540">Nuclease</keyword>
<dbReference type="KEGG" id="pnl:PNK_1129"/>
<evidence type="ECO:0000256" key="7">
    <source>
        <dbReference type="ARBA" id="ARBA00023125"/>
    </source>
</evidence>
<feature type="binding site" evidence="8">
    <location>
        <position position="229"/>
    </location>
    <ligand>
        <name>Mn(2+)</name>
        <dbReference type="ChEBI" id="CHEBI:29035"/>
    </ligand>
</feature>
<evidence type="ECO:0000313" key="10">
    <source>
        <dbReference type="Proteomes" id="UP000069902"/>
    </source>
</evidence>
<reference evidence="10" key="1">
    <citation type="submission" date="2015-09" db="EMBL/GenBank/DDBJ databases">
        <authorList>
            <person name="Bertelli C."/>
        </authorList>
    </citation>
    <scope>NUCLEOTIDE SEQUENCE [LARGE SCALE GENOMIC DNA]</scope>
    <source>
        <strain evidence="10">KNic</strain>
    </source>
</reference>
<evidence type="ECO:0000256" key="2">
    <source>
        <dbReference type="ARBA" id="ARBA00022723"/>
    </source>
</evidence>
<proteinExistence type="inferred from homology"/>
<dbReference type="PANTHER" id="PTHR34353:SF3">
    <property type="entry name" value="CRISPR-ASSOCIATED ENDONUCLEASE CAS1"/>
    <property type="match status" value="1"/>
</dbReference>
<dbReference type="Pfam" id="PF01867">
    <property type="entry name" value="Cas_Cas1"/>
    <property type="match status" value="1"/>
</dbReference>
<feature type="binding site" evidence="8">
    <location>
        <position position="216"/>
    </location>
    <ligand>
        <name>Mn(2+)</name>
        <dbReference type="ChEBI" id="CHEBI:29035"/>
    </ligand>
</feature>
<evidence type="ECO:0000256" key="8">
    <source>
        <dbReference type="HAMAP-Rule" id="MF_01470"/>
    </source>
</evidence>
<dbReference type="GO" id="GO:0003677">
    <property type="term" value="F:DNA binding"/>
    <property type="evidence" value="ECO:0007669"/>
    <property type="project" value="UniProtKB-KW"/>
</dbReference>
<keyword evidence="3 8" id="KW-0255">Endonuclease</keyword>
<dbReference type="InterPro" id="IPR042211">
    <property type="entry name" value="CRISPR-assoc_Cas1_N"/>
</dbReference>
<dbReference type="HAMAP" id="MF_01470">
    <property type="entry name" value="Cas1"/>
    <property type="match status" value="1"/>
</dbReference>
<comment type="similarity">
    <text evidence="8">Belongs to the CRISPR-associated endonuclease Cas1 family.</text>
</comment>
<sequence length="291" mass="32566">MVIRRLGLETARIPHVDRYGLLWLEYGNLYVEDGNLHFIAAKSSHMEAGNYAIPFQNISLFLMGPGTTVSHDAFRLLARHQCGLIAVGENGVKVYSAHPLGPNDSLYARRQATLWGNLDSRLYMARKMYALRLDEIFPDANINVMRGIEGVRVKEMYNQLAKKYQINWCGRKYDRSNPGAADLPNQSINHAATAVEAAATIAVAAIGAIPQLGFIHEDSSNAFILDVADLFRHNFTIPIAFEAVKELERGNGSDIDRQVRKHAGKVFKEKKLISQMITCIKDLLAKEEEIK</sequence>
<organism evidence="9 10">
    <name type="scientific">Candidatus Protochlamydia naegleriophila</name>
    <dbReference type="NCBI Taxonomy" id="389348"/>
    <lineage>
        <taxon>Bacteria</taxon>
        <taxon>Pseudomonadati</taxon>
        <taxon>Chlamydiota</taxon>
        <taxon>Chlamydiia</taxon>
        <taxon>Parachlamydiales</taxon>
        <taxon>Parachlamydiaceae</taxon>
        <taxon>Candidatus Protochlamydia</taxon>
    </lineage>
</organism>
<feature type="binding site" evidence="8">
    <location>
        <position position="149"/>
    </location>
    <ligand>
        <name>Mn(2+)</name>
        <dbReference type="ChEBI" id="CHEBI:29035"/>
    </ligand>
</feature>
<dbReference type="NCBIfam" id="TIGR03638">
    <property type="entry name" value="cas1_ECOLI"/>
    <property type="match status" value="1"/>
</dbReference>
<dbReference type="InterPro" id="IPR019851">
    <property type="entry name" value="CRISPR-assoc_Cas1_ECOLI"/>
</dbReference>
<dbReference type="InterPro" id="IPR002729">
    <property type="entry name" value="CRISPR-assoc_Cas1"/>
</dbReference>
<comment type="cofactor">
    <cofactor evidence="8">
        <name>Mg(2+)</name>
        <dbReference type="ChEBI" id="CHEBI:18420"/>
    </cofactor>
    <cofactor evidence="8">
        <name>Mn(2+)</name>
        <dbReference type="ChEBI" id="CHEBI:29035"/>
    </cofactor>
</comment>
<dbReference type="FunCoup" id="A0A0U5JD56">
    <property type="interactions" value="23"/>
</dbReference>
<keyword evidence="6 8" id="KW-0051">Antiviral defense</keyword>
<dbReference type="GO" id="GO:0016787">
    <property type="term" value="F:hydrolase activity"/>
    <property type="evidence" value="ECO:0007669"/>
    <property type="project" value="UniProtKB-KW"/>
</dbReference>
<dbReference type="EC" id="3.1.-.-" evidence="8"/>
<dbReference type="GO" id="GO:0051607">
    <property type="term" value="P:defense response to virus"/>
    <property type="evidence" value="ECO:0007669"/>
    <property type="project" value="UniProtKB-UniRule"/>
</dbReference>
<evidence type="ECO:0000256" key="5">
    <source>
        <dbReference type="ARBA" id="ARBA00022842"/>
    </source>
</evidence>
<dbReference type="InterPro" id="IPR042206">
    <property type="entry name" value="CRISPR-assoc_Cas1_C"/>
</dbReference>
<dbReference type="GO" id="GO:0043571">
    <property type="term" value="P:maintenance of CRISPR repeat elements"/>
    <property type="evidence" value="ECO:0007669"/>
    <property type="project" value="UniProtKB-UniRule"/>
</dbReference>
<dbReference type="InParanoid" id="A0A0U5JD56"/>
<keyword evidence="4 8" id="KW-0378">Hydrolase</keyword>
<dbReference type="PATRIC" id="fig|389348.3.peg.1244"/>
<comment type="function">
    <text evidence="8">CRISPR (clustered regularly interspaced short palindromic repeat), is an adaptive immune system that provides protection against mobile genetic elements (viruses, transposable elements and conjugative plasmids). CRISPR clusters contain spacers, sequences complementary to antecedent mobile elements, and target invading nucleic acids. CRISPR clusters are transcribed and processed into CRISPR RNA (crRNA). Acts as a dsDNA endonuclease. Involved in the integration of spacer DNA into the CRISPR cassette.</text>
</comment>
<keyword evidence="10" id="KW-1185">Reference proteome</keyword>
<dbReference type="Gene3D" id="1.20.120.920">
    <property type="entry name" value="CRISPR-associated endonuclease Cas1, C-terminal domain"/>
    <property type="match status" value="1"/>
</dbReference>
<dbReference type="STRING" id="389348.PNK_1129"/>
<evidence type="ECO:0000256" key="3">
    <source>
        <dbReference type="ARBA" id="ARBA00022759"/>
    </source>
</evidence>
<evidence type="ECO:0000313" key="9">
    <source>
        <dbReference type="EMBL" id="CUI16746.1"/>
    </source>
</evidence>
<dbReference type="AlphaFoldDB" id="A0A0U5JD56"/>
<dbReference type="Gene3D" id="3.100.10.20">
    <property type="entry name" value="CRISPR-associated endonuclease Cas1, N-terminal domain"/>
    <property type="match status" value="1"/>
</dbReference>
<name>A0A0U5JD56_9BACT</name>
<accession>A0A0U5JD56</accession>